<protein>
    <submittedName>
        <fullName evidence="1">Uncharacterized protein</fullName>
    </submittedName>
</protein>
<evidence type="ECO:0000313" key="2">
    <source>
        <dbReference type="Proteomes" id="UP001472677"/>
    </source>
</evidence>
<proteinExistence type="predicted"/>
<organism evidence="1 2">
    <name type="scientific">Hibiscus sabdariffa</name>
    <name type="common">roselle</name>
    <dbReference type="NCBI Taxonomy" id="183260"/>
    <lineage>
        <taxon>Eukaryota</taxon>
        <taxon>Viridiplantae</taxon>
        <taxon>Streptophyta</taxon>
        <taxon>Embryophyta</taxon>
        <taxon>Tracheophyta</taxon>
        <taxon>Spermatophyta</taxon>
        <taxon>Magnoliopsida</taxon>
        <taxon>eudicotyledons</taxon>
        <taxon>Gunneridae</taxon>
        <taxon>Pentapetalae</taxon>
        <taxon>rosids</taxon>
        <taxon>malvids</taxon>
        <taxon>Malvales</taxon>
        <taxon>Malvaceae</taxon>
        <taxon>Malvoideae</taxon>
        <taxon>Hibiscus</taxon>
    </lineage>
</organism>
<sequence>MAEDGLHAGDSIQGPVPKDLGFEFGLLCVGSVGEHLSERKISAFNQRALITSIILQKHRFDTGLTHILAGQRK</sequence>
<gene>
    <name evidence="1" type="ORF">V6N12_017411</name>
</gene>
<keyword evidence="2" id="KW-1185">Reference proteome</keyword>
<comment type="caution">
    <text evidence="1">The sequence shown here is derived from an EMBL/GenBank/DDBJ whole genome shotgun (WGS) entry which is preliminary data.</text>
</comment>
<evidence type="ECO:0000313" key="1">
    <source>
        <dbReference type="EMBL" id="KAK8518258.1"/>
    </source>
</evidence>
<dbReference type="Proteomes" id="UP001472677">
    <property type="component" value="Unassembled WGS sequence"/>
</dbReference>
<reference evidence="1 2" key="1">
    <citation type="journal article" date="2024" name="G3 (Bethesda)">
        <title>Genome assembly of Hibiscus sabdariffa L. provides insights into metabolisms of medicinal natural products.</title>
        <authorList>
            <person name="Kim T."/>
        </authorList>
    </citation>
    <scope>NUCLEOTIDE SEQUENCE [LARGE SCALE GENOMIC DNA]</scope>
    <source>
        <strain evidence="1">TK-2024</strain>
        <tissue evidence="1">Old leaves</tissue>
    </source>
</reference>
<name>A0ABR2CFF5_9ROSI</name>
<accession>A0ABR2CFF5</accession>
<dbReference type="EMBL" id="JBBPBM010000053">
    <property type="protein sequence ID" value="KAK8518258.1"/>
    <property type="molecule type" value="Genomic_DNA"/>
</dbReference>